<evidence type="ECO:0000256" key="1">
    <source>
        <dbReference type="ARBA" id="ARBA00006432"/>
    </source>
</evidence>
<dbReference type="GO" id="GO:0031956">
    <property type="term" value="F:medium-chain fatty acid-CoA ligase activity"/>
    <property type="evidence" value="ECO:0007669"/>
    <property type="project" value="TreeGrafter"/>
</dbReference>
<dbReference type="PATRIC" id="fig|1110502.3.peg.5826"/>
<organism evidence="3 4">
    <name type="scientific">Tistrella mobilis (strain KA081020-065)</name>
    <dbReference type="NCBI Taxonomy" id="1110502"/>
    <lineage>
        <taxon>Bacteria</taxon>
        <taxon>Pseudomonadati</taxon>
        <taxon>Pseudomonadota</taxon>
        <taxon>Alphaproteobacteria</taxon>
        <taxon>Geminicoccales</taxon>
        <taxon>Geminicoccaceae</taxon>
        <taxon>Tistrella</taxon>
    </lineage>
</organism>
<dbReference type="HOGENOM" id="CLU_3085827_0_0_5"/>
<dbReference type="KEGG" id="tmo:TMO_c0942"/>
<comment type="similarity">
    <text evidence="1">Belongs to the ATP-dependent AMP-binding enzyme family.</text>
</comment>
<dbReference type="AlphaFoldDB" id="I3TXR4"/>
<evidence type="ECO:0000256" key="2">
    <source>
        <dbReference type="ARBA" id="ARBA00022598"/>
    </source>
</evidence>
<protein>
    <submittedName>
        <fullName evidence="3">AMP-dependent synthetase and ligase</fullName>
    </submittedName>
</protein>
<keyword evidence="4" id="KW-1185">Reference proteome</keyword>
<dbReference type="EMBL" id="CP003239">
    <property type="protein sequence ID" value="AFK57552.1"/>
    <property type="molecule type" value="Genomic_DNA"/>
</dbReference>
<dbReference type="Proteomes" id="UP000005258">
    <property type="component" value="Plasmid pTM3"/>
</dbReference>
<sequence>MVVKGYWARPDANAENFVSGFWRSGDIGSMDEAGYVKVFDRRKDMINRGRGG</sequence>
<gene>
    <name evidence="3" type="primary">fadD</name>
    <name evidence="3" type="ordered locus">TMO_c0942</name>
</gene>
<geneLocation type="plasmid" evidence="3 4">
    <name>pTM3</name>
</geneLocation>
<dbReference type="GO" id="GO:0006631">
    <property type="term" value="P:fatty acid metabolic process"/>
    <property type="evidence" value="ECO:0007669"/>
    <property type="project" value="TreeGrafter"/>
</dbReference>
<keyword evidence="3" id="KW-0614">Plasmid</keyword>
<dbReference type="Gene3D" id="3.40.50.12780">
    <property type="entry name" value="N-terminal domain of ligase-like"/>
    <property type="match status" value="1"/>
</dbReference>
<accession>I3TXR4</accession>
<keyword evidence="2 3" id="KW-0436">Ligase</keyword>
<proteinExistence type="inferred from homology"/>
<dbReference type="InterPro" id="IPR042099">
    <property type="entry name" value="ANL_N_sf"/>
</dbReference>
<evidence type="ECO:0000313" key="4">
    <source>
        <dbReference type="Proteomes" id="UP000005258"/>
    </source>
</evidence>
<dbReference type="SUPFAM" id="SSF56801">
    <property type="entry name" value="Acetyl-CoA synthetase-like"/>
    <property type="match status" value="1"/>
</dbReference>
<dbReference type="PANTHER" id="PTHR43201">
    <property type="entry name" value="ACYL-COA SYNTHETASE"/>
    <property type="match status" value="1"/>
</dbReference>
<name>I3TXR4_TISMK</name>
<evidence type="ECO:0000313" key="3">
    <source>
        <dbReference type="EMBL" id="AFK57552.1"/>
    </source>
</evidence>
<dbReference type="PANTHER" id="PTHR43201:SF5">
    <property type="entry name" value="MEDIUM-CHAIN ACYL-COA LIGASE ACSF2, MITOCHONDRIAL"/>
    <property type="match status" value="1"/>
</dbReference>
<reference evidence="3 4" key="1">
    <citation type="journal article" date="2012" name="J. Am. Chem. Soc.">
        <title>Bacterial biosynthesis and maturation of the didemnin anti-cancer agents.</title>
        <authorList>
            <person name="Xu Y."/>
            <person name="Kersten R.D."/>
            <person name="Nam S.J."/>
            <person name="Lu L."/>
            <person name="Al-Suwailem A.M."/>
            <person name="Zheng H."/>
            <person name="Fenical W."/>
            <person name="Dorrestein P.C."/>
            <person name="Moore B.S."/>
            <person name="Qian P.Y."/>
        </authorList>
    </citation>
    <scope>NUCLEOTIDE SEQUENCE [LARGE SCALE GENOMIC DNA]</scope>
    <source>
        <strain evidence="3 4">KA081020-065</strain>
    </source>
</reference>